<name>L1LCA5_THEEQ</name>
<dbReference type="PRINTS" id="PR00660">
    <property type="entry name" value="ERLUMENR"/>
</dbReference>
<evidence type="ECO:0000256" key="3">
    <source>
        <dbReference type="ARBA" id="ARBA00022448"/>
    </source>
</evidence>
<evidence type="ECO:0000256" key="10">
    <source>
        <dbReference type="ARBA" id="ARBA00023170"/>
    </source>
</evidence>
<dbReference type="KEGG" id="beq:BEWA_014680"/>
<feature type="transmembrane region" description="Helical" evidence="11">
    <location>
        <begin position="50"/>
        <end position="70"/>
    </location>
</feature>
<evidence type="ECO:0000256" key="11">
    <source>
        <dbReference type="SAM" id="Phobius"/>
    </source>
</evidence>
<dbReference type="Proteomes" id="UP000031512">
    <property type="component" value="Unassembled WGS sequence"/>
</dbReference>
<evidence type="ECO:0000313" key="13">
    <source>
        <dbReference type="Proteomes" id="UP000031512"/>
    </source>
</evidence>
<dbReference type="InterPro" id="IPR000133">
    <property type="entry name" value="ER_ret_rcpt"/>
</dbReference>
<proteinExistence type="inferred from homology"/>
<keyword evidence="9 11" id="KW-0472">Membrane</keyword>
<protein>
    <submittedName>
        <fullName evidence="12">Er lumen protein retaining receptor, putative</fullName>
    </submittedName>
</protein>
<sequence>MDKLNEALPKSVREKTKKVIRENRGHISIYVCFFVALLFMYFIFSDGDFSFLLTLSSLISVLSFLIVIYCMESTKSCKGISLQTMISYLILLLARLLSITIHQGYLPSDSSGDFLYQFSEFICLVLSGYVVYLCKVRFNNTYQDEDDILEYKYLVAPCLLLAIFIHPSLNHTFITDVSWVFALYVETICVLPQLLMFQKADKVVPAVAHFTAAQSLAKVLSFVFWLSTYRELNSKGNMLKPYVGHWVIFTQVVQILLVADFVLHYIRCITRGISVELIMSDNV</sequence>
<evidence type="ECO:0000313" key="12">
    <source>
        <dbReference type="EMBL" id="EKX72909.1"/>
    </source>
</evidence>
<keyword evidence="13" id="KW-1185">Reference proteome</keyword>
<evidence type="ECO:0000256" key="8">
    <source>
        <dbReference type="ARBA" id="ARBA00022989"/>
    </source>
</evidence>
<dbReference type="OrthoDB" id="7694678at2759"/>
<evidence type="ECO:0000256" key="5">
    <source>
        <dbReference type="ARBA" id="ARBA00022824"/>
    </source>
</evidence>
<reference evidence="12 13" key="1">
    <citation type="journal article" date="2012" name="BMC Genomics">
        <title>Comparative genomic analysis and phylogenetic position of Theileria equi.</title>
        <authorList>
            <person name="Kappmeyer L.S."/>
            <person name="Thiagarajan M."/>
            <person name="Herndon D.R."/>
            <person name="Ramsay J.D."/>
            <person name="Caler E."/>
            <person name="Djikeng A."/>
            <person name="Gillespie J.J."/>
            <person name="Lau A.O."/>
            <person name="Roalson E.H."/>
            <person name="Silva J.C."/>
            <person name="Silva M.G."/>
            <person name="Suarez C.E."/>
            <person name="Ueti M.W."/>
            <person name="Nene V.M."/>
            <person name="Mealey R.H."/>
            <person name="Knowles D.P."/>
            <person name="Brayton K.A."/>
        </authorList>
    </citation>
    <scope>NUCLEOTIDE SEQUENCE [LARGE SCALE GENOMIC DNA]</scope>
    <source>
        <strain evidence="12 13">WA</strain>
    </source>
</reference>
<dbReference type="STRING" id="1537102.L1LCA5"/>
<accession>L1LCA5</accession>
<keyword evidence="10 12" id="KW-0675">Receptor</keyword>
<feature type="transmembrane region" description="Helical" evidence="11">
    <location>
        <begin position="179"/>
        <end position="197"/>
    </location>
</feature>
<dbReference type="GO" id="GO:0006621">
    <property type="term" value="P:protein retention in ER lumen"/>
    <property type="evidence" value="ECO:0007669"/>
    <property type="project" value="InterPro"/>
</dbReference>
<feature type="transmembrane region" description="Helical" evidence="11">
    <location>
        <begin position="27"/>
        <end position="44"/>
    </location>
</feature>
<evidence type="ECO:0000256" key="6">
    <source>
        <dbReference type="ARBA" id="ARBA00022892"/>
    </source>
</evidence>
<dbReference type="GO" id="GO:0016192">
    <property type="term" value="P:vesicle-mediated transport"/>
    <property type="evidence" value="ECO:0007669"/>
    <property type="project" value="UniProtKB-KW"/>
</dbReference>
<feature type="transmembrane region" description="Helical" evidence="11">
    <location>
        <begin position="153"/>
        <end position="173"/>
    </location>
</feature>
<comment type="subcellular location">
    <subcellularLocation>
        <location evidence="1">Endoplasmic reticulum membrane</location>
        <topology evidence="1">Multi-pass membrane protein</topology>
    </subcellularLocation>
</comment>
<keyword evidence="4 11" id="KW-0812">Transmembrane</keyword>
<dbReference type="GeneID" id="15804544"/>
<feature type="transmembrane region" description="Helical" evidence="11">
    <location>
        <begin position="204"/>
        <end position="226"/>
    </location>
</feature>
<dbReference type="EMBL" id="ACOU01000004">
    <property type="protein sequence ID" value="EKX72909.1"/>
    <property type="molecule type" value="Genomic_DNA"/>
</dbReference>
<dbReference type="RefSeq" id="XP_004832361.1">
    <property type="nucleotide sequence ID" value="XM_004832304.1"/>
</dbReference>
<evidence type="ECO:0000256" key="2">
    <source>
        <dbReference type="ARBA" id="ARBA00010120"/>
    </source>
</evidence>
<keyword evidence="3" id="KW-0813">Transport</keyword>
<gene>
    <name evidence="12" type="ORF">BEWA_014680</name>
</gene>
<evidence type="ECO:0000256" key="7">
    <source>
        <dbReference type="ARBA" id="ARBA00022927"/>
    </source>
</evidence>
<dbReference type="GO" id="GO:0046923">
    <property type="term" value="F:ER retention sequence binding"/>
    <property type="evidence" value="ECO:0007669"/>
    <property type="project" value="InterPro"/>
</dbReference>
<evidence type="ECO:0000256" key="4">
    <source>
        <dbReference type="ARBA" id="ARBA00022692"/>
    </source>
</evidence>
<dbReference type="GO" id="GO:0015031">
    <property type="term" value="P:protein transport"/>
    <property type="evidence" value="ECO:0007669"/>
    <property type="project" value="UniProtKB-KW"/>
</dbReference>
<organism evidence="12 13">
    <name type="scientific">Theileria equi strain WA</name>
    <dbReference type="NCBI Taxonomy" id="1537102"/>
    <lineage>
        <taxon>Eukaryota</taxon>
        <taxon>Sar</taxon>
        <taxon>Alveolata</taxon>
        <taxon>Apicomplexa</taxon>
        <taxon>Aconoidasida</taxon>
        <taxon>Piroplasmida</taxon>
        <taxon>Theileriidae</taxon>
        <taxon>Theileria</taxon>
    </lineage>
</organism>
<feature type="transmembrane region" description="Helical" evidence="11">
    <location>
        <begin position="114"/>
        <end position="132"/>
    </location>
</feature>
<keyword evidence="6" id="KW-0931">ER-Golgi transport</keyword>
<feature type="transmembrane region" description="Helical" evidence="11">
    <location>
        <begin position="246"/>
        <end position="266"/>
    </location>
</feature>
<dbReference type="AlphaFoldDB" id="L1LCA5"/>
<dbReference type="GO" id="GO:0005789">
    <property type="term" value="C:endoplasmic reticulum membrane"/>
    <property type="evidence" value="ECO:0007669"/>
    <property type="project" value="UniProtKB-SubCell"/>
</dbReference>
<dbReference type="Pfam" id="PF00810">
    <property type="entry name" value="ER_lumen_recept"/>
    <property type="match status" value="1"/>
</dbReference>
<keyword evidence="5" id="KW-0256">Endoplasmic reticulum</keyword>
<keyword evidence="7" id="KW-0653">Protein transport</keyword>
<keyword evidence="8 11" id="KW-1133">Transmembrane helix</keyword>
<evidence type="ECO:0000256" key="9">
    <source>
        <dbReference type="ARBA" id="ARBA00023136"/>
    </source>
</evidence>
<dbReference type="VEuPathDB" id="PiroplasmaDB:BEWA_014680"/>
<dbReference type="eggNOG" id="KOG3106">
    <property type="taxonomic scope" value="Eukaryota"/>
</dbReference>
<feature type="transmembrane region" description="Helical" evidence="11">
    <location>
        <begin position="82"/>
        <end position="102"/>
    </location>
</feature>
<comment type="similarity">
    <text evidence="2">Belongs to the ERD2 family.</text>
</comment>
<evidence type="ECO:0000256" key="1">
    <source>
        <dbReference type="ARBA" id="ARBA00004477"/>
    </source>
</evidence>
<comment type="caution">
    <text evidence="12">The sequence shown here is derived from an EMBL/GenBank/DDBJ whole genome shotgun (WGS) entry which is preliminary data.</text>
</comment>
<dbReference type="PANTHER" id="PTHR10585">
    <property type="entry name" value="ER LUMEN PROTEIN RETAINING RECEPTOR"/>
    <property type="match status" value="1"/>
</dbReference>